<evidence type="ECO:0000256" key="5">
    <source>
        <dbReference type="ARBA" id="ARBA00023204"/>
    </source>
</evidence>
<feature type="domain" description="DNA replication/recombination mediator RecO N-terminal" evidence="8">
    <location>
        <begin position="1"/>
        <end position="72"/>
    </location>
</feature>
<dbReference type="HAMAP" id="MF_00201">
    <property type="entry name" value="RecO"/>
    <property type="match status" value="1"/>
</dbReference>
<dbReference type="PANTHER" id="PTHR33991:SF1">
    <property type="entry name" value="DNA REPAIR PROTEIN RECO"/>
    <property type="match status" value="1"/>
</dbReference>
<comment type="caution">
    <text evidence="9">The sequence shown here is derived from an EMBL/GenBank/DDBJ whole genome shotgun (WGS) entry which is preliminary data.</text>
</comment>
<evidence type="ECO:0000259" key="8">
    <source>
        <dbReference type="Pfam" id="PF11967"/>
    </source>
</evidence>
<dbReference type="SUPFAM" id="SSF50249">
    <property type="entry name" value="Nucleic acid-binding proteins"/>
    <property type="match status" value="1"/>
</dbReference>
<dbReference type="Gene3D" id="1.20.1440.120">
    <property type="entry name" value="Recombination protein O, C-terminal domain"/>
    <property type="match status" value="1"/>
</dbReference>
<name>A0A081RG51_SPHCR</name>
<dbReference type="InterPro" id="IPR012340">
    <property type="entry name" value="NA-bd_OB-fold"/>
</dbReference>
<dbReference type="Gene3D" id="2.40.50.140">
    <property type="entry name" value="Nucleic acid-binding proteins"/>
    <property type="match status" value="1"/>
</dbReference>
<evidence type="ECO:0000313" key="10">
    <source>
        <dbReference type="Proteomes" id="UP000028411"/>
    </source>
</evidence>
<dbReference type="InterPro" id="IPR003717">
    <property type="entry name" value="RecO"/>
</dbReference>
<dbReference type="RefSeq" id="WP_037449367.1">
    <property type="nucleotide sequence ID" value="NZ_JFHR01000012.1"/>
</dbReference>
<dbReference type="GO" id="GO:0006310">
    <property type="term" value="P:DNA recombination"/>
    <property type="evidence" value="ECO:0007669"/>
    <property type="project" value="UniProtKB-UniRule"/>
</dbReference>
<dbReference type="AlphaFoldDB" id="A0A081RG51"/>
<dbReference type="Pfam" id="PF02565">
    <property type="entry name" value="RecO_C"/>
    <property type="match status" value="1"/>
</dbReference>
<sequence>MATLITPALVCALRPHGEHGAIARLLTPDHGLLAGYVRGGRSRRMRPVLLPGNAVKAEFRARTEEQLAGLTVELDHSRAPLLAEPLPAAAIDWACALTAVALPEGTPYPALYQALDGVLGAVEAAPAARGWAAALIRYELLMLAELGFGLDLTRCAATGGRDDLAYISPRSAAAVSRAGAAGYEDRLLPLPAFLLEGGAGDWPAILDGLRLTGFFLERSVLTDWRVDVLAARERLVDRLKRVVA</sequence>
<reference evidence="9 10" key="1">
    <citation type="submission" date="2014-02" db="EMBL/GenBank/DDBJ databases">
        <title>Whole genome sequence of Sphingobium chlorophenolicum NBRC 16172.</title>
        <authorList>
            <person name="Gan H.M."/>
            <person name="Gan H.Y."/>
            <person name="Chew T.H."/>
            <person name="Savka M.A."/>
        </authorList>
    </citation>
    <scope>NUCLEOTIDE SEQUENCE [LARGE SCALE GENOMIC DNA]</scope>
    <source>
        <strain evidence="9 10">NBRC 16172</strain>
    </source>
</reference>
<keyword evidence="5 7" id="KW-0234">DNA repair</keyword>
<gene>
    <name evidence="7 9" type="primary">recO</name>
    <name evidence="9" type="ORF">BV95_01462</name>
</gene>
<keyword evidence="3 7" id="KW-0227">DNA damage</keyword>
<keyword evidence="4 7" id="KW-0233">DNA recombination</keyword>
<dbReference type="PATRIC" id="fig|46429.4.peg.1425"/>
<dbReference type="InterPro" id="IPR022572">
    <property type="entry name" value="DNA_rep/recomb_RecO_N"/>
</dbReference>
<proteinExistence type="inferred from homology"/>
<evidence type="ECO:0000256" key="4">
    <source>
        <dbReference type="ARBA" id="ARBA00023172"/>
    </source>
</evidence>
<evidence type="ECO:0000313" key="9">
    <source>
        <dbReference type="EMBL" id="KEQ54174.1"/>
    </source>
</evidence>
<evidence type="ECO:0000256" key="1">
    <source>
        <dbReference type="ARBA" id="ARBA00007452"/>
    </source>
</evidence>
<dbReference type="InterPro" id="IPR037278">
    <property type="entry name" value="ARFGAP/RecO"/>
</dbReference>
<dbReference type="eggNOG" id="COG1381">
    <property type="taxonomic scope" value="Bacteria"/>
</dbReference>
<dbReference type="PANTHER" id="PTHR33991">
    <property type="entry name" value="DNA REPAIR PROTEIN RECO"/>
    <property type="match status" value="1"/>
</dbReference>
<dbReference type="Pfam" id="PF11967">
    <property type="entry name" value="RecO_N"/>
    <property type="match status" value="1"/>
</dbReference>
<dbReference type="GO" id="GO:0043590">
    <property type="term" value="C:bacterial nucleoid"/>
    <property type="evidence" value="ECO:0007669"/>
    <property type="project" value="TreeGrafter"/>
</dbReference>
<comment type="similarity">
    <text evidence="1 7">Belongs to the RecO family.</text>
</comment>
<accession>A0A081RG51</accession>
<protein>
    <recommendedName>
        <fullName evidence="2 7">DNA repair protein RecO</fullName>
    </recommendedName>
    <alternativeName>
        <fullName evidence="6 7">Recombination protein O</fullName>
    </alternativeName>
</protein>
<dbReference type="SUPFAM" id="SSF57863">
    <property type="entry name" value="ArfGap/RecO-like zinc finger"/>
    <property type="match status" value="1"/>
</dbReference>
<evidence type="ECO:0000256" key="3">
    <source>
        <dbReference type="ARBA" id="ARBA00022763"/>
    </source>
</evidence>
<organism evidence="9 10">
    <name type="scientific">Sphingobium chlorophenolicum</name>
    <dbReference type="NCBI Taxonomy" id="46429"/>
    <lineage>
        <taxon>Bacteria</taxon>
        <taxon>Pseudomonadati</taxon>
        <taxon>Pseudomonadota</taxon>
        <taxon>Alphaproteobacteria</taxon>
        <taxon>Sphingomonadales</taxon>
        <taxon>Sphingomonadaceae</taxon>
        <taxon>Sphingobium</taxon>
    </lineage>
</organism>
<comment type="function">
    <text evidence="7">Involved in DNA repair and RecF pathway recombination.</text>
</comment>
<dbReference type="EMBL" id="JFHR01000012">
    <property type="protein sequence ID" value="KEQ54174.1"/>
    <property type="molecule type" value="Genomic_DNA"/>
</dbReference>
<dbReference type="InterPro" id="IPR042242">
    <property type="entry name" value="RecO_C"/>
</dbReference>
<dbReference type="Proteomes" id="UP000028411">
    <property type="component" value="Unassembled WGS sequence"/>
</dbReference>
<evidence type="ECO:0000256" key="6">
    <source>
        <dbReference type="ARBA" id="ARBA00033409"/>
    </source>
</evidence>
<dbReference type="GO" id="GO:0006302">
    <property type="term" value="P:double-strand break repair"/>
    <property type="evidence" value="ECO:0007669"/>
    <property type="project" value="TreeGrafter"/>
</dbReference>
<dbReference type="NCBIfam" id="TIGR00613">
    <property type="entry name" value="reco"/>
    <property type="match status" value="1"/>
</dbReference>
<dbReference type="OrthoDB" id="9804792at2"/>
<evidence type="ECO:0000256" key="2">
    <source>
        <dbReference type="ARBA" id="ARBA00021310"/>
    </source>
</evidence>
<evidence type="ECO:0000256" key="7">
    <source>
        <dbReference type="HAMAP-Rule" id="MF_00201"/>
    </source>
</evidence>